<sequence>MKTNIIFQRVAPLLAVLVTFASCNKWLDVKPESQVKDTELFSTETGFKEALSGVYSSLTYEPLYGKEMTFGLMGVLGCEWDYQNSSYAADKSYTYQSSVTSLNRIDAIWNGLYNSIANDNKILENIDQQKSVFSGVNYQVIKGEALALRAFIHFDLLRAFGASYAENPDKLTIPYVTSSSKAIFPQLSVTQVIDKVIADLVAAEELLKSDPIFTGKVVTIADDNGYLINRQVHLNYYAVKGLLARVYLYKSDFVNALANAKAVIESTKFPWVSAAALSNRSTADLTFSSEHLFALNNIRLGVISNNSFSNTGSSVFYIYKASLGDYYNSAAEDYRYLHWFRINDLGDYYFNMYTQLTDASWPMAYRNKMPLLKLSEMHLIAAESLVKVDFDAAAGHVNELRKARGLAASPINVADFDAVLAQEYRKEFIGEGQLFFYHKRKNNAAIPKASGLDLIALKGYKLPMPLAEYENGVNRVDNQ</sequence>
<dbReference type="EMBL" id="CP107006">
    <property type="protein sequence ID" value="UYQ94175.1"/>
    <property type="molecule type" value="Genomic_DNA"/>
</dbReference>
<keyword evidence="4" id="KW-0472">Membrane</keyword>
<dbReference type="Gene3D" id="1.25.40.390">
    <property type="match status" value="1"/>
</dbReference>
<dbReference type="Pfam" id="PF14322">
    <property type="entry name" value="SusD-like_3"/>
    <property type="match status" value="1"/>
</dbReference>
<proteinExistence type="inferred from homology"/>
<accession>A0ABY6J3C7</accession>
<gene>
    <name evidence="8" type="ORF">MKQ68_03600</name>
</gene>
<dbReference type="Proteomes" id="UP001162741">
    <property type="component" value="Chromosome"/>
</dbReference>
<evidence type="ECO:0000259" key="7">
    <source>
        <dbReference type="Pfam" id="PF14322"/>
    </source>
</evidence>
<keyword evidence="9" id="KW-1185">Reference proteome</keyword>
<dbReference type="PROSITE" id="PS51257">
    <property type="entry name" value="PROKAR_LIPOPROTEIN"/>
    <property type="match status" value="1"/>
</dbReference>
<dbReference type="InterPro" id="IPR033985">
    <property type="entry name" value="SusD-like_N"/>
</dbReference>
<keyword evidence="3" id="KW-0732">Signal</keyword>
<evidence type="ECO:0000256" key="2">
    <source>
        <dbReference type="ARBA" id="ARBA00006275"/>
    </source>
</evidence>
<feature type="domain" description="RagB/SusD" evidence="6">
    <location>
        <begin position="348"/>
        <end position="440"/>
    </location>
</feature>
<reference evidence="8" key="1">
    <citation type="submission" date="2022-10" db="EMBL/GenBank/DDBJ databases">
        <title>Chitinophaga sp. nov., isolated from soil.</title>
        <authorList>
            <person name="Jeon C.O."/>
        </authorList>
    </citation>
    <scope>NUCLEOTIDE SEQUENCE</scope>
    <source>
        <strain evidence="8">R8</strain>
    </source>
</reference>
<dbReference type="RefSeq" id="WP_244841700.1">
    <property type="nucleotide sequence ID" value="NZ_CP107006.1"/>
</dbReference>
<evidence type="ECO:0000313" key="8">
    <source>
        <dbReference type="EMBL" id="UYQ94175.1"/>
    </source>
</evidence>
<keyword evidence="5" id="KW-0998">Cell outer membrane</keyword>
<comment type="subcellular location">
    <subcellularLocation>
        <location evidence="1">Cell outer membrane</location>
    </subcellularLocation>
</comment>
<evidence type="ECO:0000256" key="3">
    <source>
        <dbReference type="ARBA" id="ARBA00022729"/>
    </source>
</evidence>
<protein>
    <submittedName>
        <fullName evidence="8">RagB/SusD family nutrient uptake outer membrane protein</fullName>
    </submittedName>
</protein>
<evidence type="ECO:0000256" key="5">
    <source>
        <dbReference type="ARBA" id="ARBA00023237"/>
    </source>
</evidence>
<dbReference type="SUPFAM" id="SSF48452">
    <property type="entry name" value="TPR-like"/>
    <property type="match status" value="1"/>
</dbReference>
<organism evidence="8 9">
    <name type="scientific">Chitinophaga horti</name>
    <dbReference type="NCBI Taxonomy" id="2920382"/>
    <lineage>
        <taxon>Bacteria</taxon>
        <taxon>Pseudomonadati</taxon>
        <taxon>Bacteroidota</taxon>
        <taxon>Chitinophagia</taxon>
        <taxon>Chitinophagales</taxon>
        <taxon>Chitinophagaceae</taxon>
        <taxon>Chitinophaga</taxon>
    </lineage>
</organism>
<evidence type="ECO:0000256" key="4">
    <source>
        <dbReference type="ARBA" id="ARBA00023136"/>
    </source>
</evidence>
<dbReference type="InterPro" id="IPR011990">
    <property type="entry name" value="TPR-like_helical_dom_sf"/>
</dbReference>
<evidence type="ECO:0000256" key="1">
    <source>
        <dbReference type="ARBA" id="ARBA00004442"/>
    </source>
</evidence>
<name>A0ABY6J3C7_9BACT</name>
<dbReference type="Pfam" id="PF07980">
    <property type="entry name" value="SusD_RagB"/>
    <property type="match status" value="1"/>
</dbReference>
<evidence type="ECO:0000313" key="9">
    <source>
        <dbReference type="Proteomes" id="UP001162741"/>
    </source>
</evidence>
<feature type="domain" description="SusD-like N-terminal" evidence="7">
    <location>
        <begin position="25"/>
        <end position="210"/>
    </location>
</feature>
<evidence type="ECO:0000259" key="6">
    <source>
        <dbReference type="Pfam" id="PF07980"/>
    </source>
</evidence>
<comment type="similarity">
    <text evidence="2">Belongs to the SusD family.</text>
</comment>
<dbReference type="InterPro" id="IPR012944">
    <property type="entry name" value="SusD_RagB_dom"/>
</dbReference>